<proteinExistence type="inferred from homology"/>
<dbReference type="Proteomes" id="UP000238949">
    <property type="component" value="Unassembled WGS sequence"/>
</dbReference>
<keyword evidence="3" id="KW-0238">DNA-binding</keyword>
<dbReference type="Pfam" id="PF03466">
    <property type="entry name" value="LysR_substrate"/>
    <property type="match status" value="1"/>
</dbReference>
<dbReference type="GO" id="GO:0003700">
    <property type="term" value="F:DNA-binding transcription factor activity"/>
    <property type="evidence" value="ECO:0007669"/>
    <property type="project" value="InterPro"/>
</dbReference>
<gene>
    <name evidence="6" type="ORF">C6Y40_22210</name>
</gene>
<keyword evidence="2" id="KW-0805">Transcription regulation</keyword>
<dbReference type="Gene3D" id="1.10.10.10">
    <property type="entry name" value="Winged helix-like DNA-binding domain superfamily/Winged helix DNA-binding domain"/>
    <property type="match status" value="1"/>
</dbReference>
<keyword evidence="7" id="KW-1185">Reference proteome</keyword>
<evidence type="ECO:0000256" key="4">
    <source>
        <dbReference type="ARBA" id="ARBA00023163"/>
    </source>
</evidence>
<dbReference type="FunFam" id="1.10.10.10:FF:000001">
    <property type="entry name" value="LysR family transcriptional regulator"/>
    <property type="match status" value="1"/>
</dbReference>
<evidence type="ECO:0000313" key="6">
    <source>
        <dbReference type="EMBL" id="PRO71445.1"/>
    </source>
</evidence>
<dbReference type="AlphaFoldDB" id="A0A2S9V4Z7"/>
<dbReference type="RefSeq" id="WP_105936582.1">
    <property type="nucleotide sequence ID" value="NZ_PVNP01000206.1"/>
</dbReference>
<comment type="similarity">
    <text evidence="1">Belongs to the LysR transcriptional regulatory family.</text>
</comment>
<dbReference type="EMBL" id="PVNP01000206">
    <property type="protein sequence ID" value="PRO71445.1"/>
    <property type="molecule type" value="Genomic_DNA"/>
</dbReference>
<dbReference type="SUPFAM" id="SSF53850">
    <property type="entry name" value="Periplasmic binding protein-like II"/>
    <property type="match status" value="1"/>
</dbReference>
<evidence type="ECO:0000256" key="3">
    <source>
        <dbReference type="ARBA" id="ARBA00023125"/>
    </source>
</evidence>
<evidence type="ECO:0000256" key="2">
    <source>
        <dbReference type="ARBA" id="ARBA00023015"/>
    </source>
</evidence>
<organism evidence="6 7">
    <name type="scientific">Alteromonas alba</name>
    <dbReference type="NCBI Taxonomy" id="2079529"/>
    <lineage>
        <taxon>Bacteria</taxon>
        <taxon>Pseudomonadati</taxon>
        <taxon>Pseudomonadota</taxon>
        <taxon>Gammaproteobacteria</taxon>
        <taxon>Alteromonadales</taxon>
        <taxon>Alteromonadaceae</taxon>
        <taxon>Alteromonas/Salinimonas group</taxon>
        <taxon>Alteromonas</taxon>
    </lineage>
</organism>
<sequence length="302" mass="33619">MDKLGAMRAFINVARQGSFAGAARQMGLSRSQINRQVVWLEDSLEVSLFNRTTRKVDLTHAGQAYLANILPVLENLDDAELQLQDNQQSLSGTIKINAPMSFGLTHLTPVVLDFMQAYPQIQVQLDLSDEKRDPLSNQFDMTLRIGPPENNPALIEHDITYTSRCLCAAPEFLQRYGTPGSPNDLKELPCLQYGNLVHGNYWDLLYHNKSQRVRINGVLSSNNGDVLKQAAIKGMGLALLPTFIVGEAIAKGQLVPVLQAWQPAPLLISLLYAPNRHMAMRLSVFVKYIQTAFEDAEFLLEG</sequence>
<evidence type="ECO:0000313" key="7">
    <source>
        <dbReference type="Proteomes" id="UP000238949"/>
    </source>
</evidence>
<dbReference type="InterPro" id="IPR000847">
    <property type="entry name" value="LysR_HTH_N"/>
</dbReference>
<accession>A0A2S9V4Z7</accession>
<dbReference type="PANTHER" id="PTHR30537">
    <property type="entry name" value="HTH-TYPE TRANSCRIPTIONAL REGULATOR"/>
    <property type="match status" value="1"/>
</dbReference>
<dbReference type="InterPro" id="IPR036390">
    <property type="entry name" value="WH_DNA-bd_sf"/>
</dbReference>
<dbReference type="SUPFAM" id="SSF46785">
    <property type="entry name" value="Winged helix' DNA-binding domain"/>
    <property type="match status" value="1"/>
</dbReference>
<dbReference type="PANTHER" id="PTHR30537:SF5">
    <property type="entry name" value="HTH-TYPE TRANSCRIPTIONAL ACTIVATOR TTDR-RELATED"/>
    <property type="match status" value="1"/>
</dbReference>
<dbReference type="GO" id="GO:0043565">
    <property type="term" value="F:sequence-specific DNA binding"/>
    <property type="evidence" value="ECO:0007669"/>
    <property type="project" value="TreeGrafter"/>
</dbReference>
<dbReference type="CDD" id="cd08422">
    <property type="entry name" value="PBP2_CrgA_like"/>
    <property type="match status" value="1"/>
</dbReference>
<feature type="domain" description="HTH lysR-type" evidence="5">
    <location>
        <begin position="1"/>
        <end position="59"/>
    </location>
</feature>
<dbReference type="Gene3D" id="3.40.190.290">
    <property type="match status" value="1"/>
</dbReference>
<dbReference type="InterPro" id="IPR058163">
    <property type="entry name" value="LysR-type_TF_proteobact-type"/>
</dbReference>
<name>A0A2S9V4Z7_9ALTE</name>
<dbReference type="InterPro" id="IPR005119">
    <property type="entry name" value="LysR_subst-bd"/>
</dbReference>
<dbReference type="GO" id="GO:0006351">
    <property type="term" value="P:DNA-templated transcription"/>
    <property type="evidence" value="ECO:0007669"/>
    <property type="project" value="TreeGrafter"/>
</dbReference>
<comment type="caution">
    <text evidence="6">The sequence shown here is derived from an EMBL/GenBank/DDBJ whole genome shotgun (WGS) entry which is preliminary data.</text>
</comment>
<dbReference type="Pfam" id="PF00126">
    <property type="entry name" value="HTH_1"/>
    <property type="match status" value="1"/>
</dbReference>
<evidence type="ECO:0000259" key="5">
    <source>
        <dbReference type="PROSITE" id="PS50931"/>
    </source>
</evidence>
<reference evidence="7" key="1">
    <citation type="journal article" date="2020" name="Int. J. Syst. Evol. Microbiol.">
        <title>Alteromonas alba sp. nov., a marine bacterium isolated from the seawater of the West Pacific Ocean.</title>
        <authorList>
            <person name="Sun C."/>
            <person name="Wu Y.-H."/>
            <person name="Xamxidin M."/>
            <person name="Cheng H."/>
            <person name="Xu X.-W."/>
        </authorList>
    </citation>
    <scope>NUCLEOTIDE SEQUENCE [LARGE SCALE GENOMIC DNA]</scope>
    <source>
        <strain evidence="7">190</strain>
    </source>
</reference>
<dbReference type="PROSITE" id="PS50931">
    <property type="entry name" value="HTH_LYSR"/>
    <property type="match status" value="1"/>
</dbReference>
<keyword evidence="4" id="KW-0804">Transcription</keyword>
<dbReference type="OrthoDB" id="9786526at2"/>
<evidence type="ECO:0000256" key="1">
    <source>
        <dbReference type="ARBA" id="ARBA00009437"/>
    </source>
</evidence>
<dbReference type="InterPro" id="IPR036388">
    <property type="entry name" value="WH-like_DNA-bd_sf"/>
</dbReference>
<protein>
    <submittedName>
        <fullName evidence="6">LysR family transcriptional regulator</fullName>
    </submittedName>
</protein>